<dbReference type="EMBL" id="CP023777">
    <property type="protein sequence ID" value="ATL48673.1"/>
    <property type="molecule type" value="Genomic_DNA"/>
</dbReference>
<protein>
    <submittedName>
        <fullName evidence="3">Polyisoprenoid-binding protein</fullName>
    </submittedName>
</protein>
<proteinExistence type="predicted"/>
<keyword evidence="4" id="KW-1185">Reference proteome</keyword>
<dbReference type="InterPro" id="IPR007372">
    <property type="entry name" value="Lipid/polyisoprenoid-bd_YceI"/>
</dbReference>
<dbReference type="KEGG" id="cbae:COR50_16710"/>
<dbReference type="RefSeq" id="WP_098195046.1">
    <property type="nucleotide sequence ID" value="NZ_CP023777.1"/>
</dbReference>
<dbReference type="Proteomes" id="UP000220133">
    <property type="component" value="Chromosome"/>
</dbReference>
<feature type="signal peptide" evidence="1">
    <location>
        <begin position="1"/>
        <end position="19"/>
    </location>
</feature>
<accession>A0A291QXT1</accession>
<dbReference type="Gene3D" id="2.40.128.110">
    <property type="entry name" value="Lipid/polyisoprenoid-binding, YceI-like"/>
    <property type="match status" value="1"/>
</dbReference>
<gene>
    <name evidence="3" type="ORF">COR50_16710</name>
</gene>
<sequence length="172" mass="18954">MKKLSFILAILLLSGVMFAYTFTTEWKIAPKYSIAFDGGEVSGIFRTFSGKIFFDGNDLAGSRFDVTIDVNSINTGNGLQNRHAKEDDWFDAAKFPAITFVSKKIAKTGNTFQVTGDLTMHGIKKEISFPFSFQGQKFSGKFSVNRNDFKIGKPGGEVDDVISITVNVPVVK</sequence>
<feature type="chain" id="PRO_5012674314" evidence="1">
    <location>
        <begin position="20"/>
        <end position="172"/>
    </location>
</feature>
<dbReference type="PANTHER" id="PTHR34406">
    <property type="entry name" value="PROTEIN YCEI"/>
    <property type="match status" value="1"/>
</dbReference>
<organism evidence="3 4">
    <name type="scientific">Chitinophaga caeni</name>
    <dbReference type="NCBI Taxonomy" id="2029983"/>
    <lineage>
        <taxon>Bacteria</taxon>
        <taxon>Pseudomonadati</taxon>
        <taxon>Bacteroidota</taxon>
        <taxon>Chitinophagia</taxon>
        <taxon>Chitinophagales</taxon>
        <taxon>Chitinophagaceae</taxon>
        <taxon>Chitinophaga</taxon>
    </lineage>
</organism>
<evidence type="ECO:0000313" key="3">
    <source>
        <dbReference type="EMBL" id="ATL48673.1"/>
    </source>
</evidence>
<keyword evidence="1" id="KW-0732">Signal</keyword>
<dbReference type="InterPro" id="IPR036761">
    <property type="entry name" value="TTHA0802/YceI-like_sf"/>
</dbReference>
<evidence type="ECO:0000256" key="1">
    <source>
        <dbReference type="SAM" id="SignalP"/>
    </source>
</evidence>
<dbReference type="Pfam" id="PF04264">
    <property type="entry name" value="YceI"/>
    <property type="match status" value="1"/>
</dbReference>
<evidence type="ECO:0000259" key="2">
    <source>
        <dbReference type="SMART" id="SM00867"/>
    </source>
</evidence>
<dbReference type="PANTHER" id="PTHR34406:SF1">
    <property type="entry name" value="PROTEIN YCEI"/>
    <property type="match status" value="1"/>
</dbReference>
<feature type="domain" description="Lipid/polyisoprenoid-binding YceI-like" evidence="2">
    <location>
        <begin position="25"/>
        <end position="171"/>
    </location>
</feature>
<name>A0A291QXT1_9BACT</name>
<dbReference type="AlphaFoldDB" id="A0A291QXT1"/>
<dbReference type="OrthoDB" id="9811006at2"/>
<evidence type="ECO:0000313" key="4">
    <source>
        <dbReference type="Proteomes" id="UP000220133"/>
    </source>
</evidence>
<dbReference type="SMART" id="SM00867">
    <property type="entry name" value="YceI"/>
    <property type="match status" value="1"/>
</dbReference>
<dbReference type="SUPFAM" id="SSF101874">
    <property type="entry name" value="YceI-like"/>
    <property type="match status" value="1"/>
</dbReference>
<reference evidence="3 4" key="1">
    <citation type="submission" date="2017-10" db="EMBL/GenBank/DDBJ databases">
        <title>Paenichitinophaga pekingensis gen. nov., sp. nov., isolated from activated sludge.</title>
        <authorList>
            <person name="Jin D."/>
            <person name="Kong X."/>
            <person name="Deng Y."/>
            <person name="Bai Z."/>
        </authorList>
    </citation>
    <scope>NUCLEOTIDE SEQUENCE [LARGE SCALE GENOMIC DNA]</scope>
    <source>
        <strain evidence="3 4">13</strain>
    </source>
</reference>